<dbReference type="SUPFAM" id="SSF49344">
    <property type="entry name" value="CBD9-like"/>
    <property type="match status" value="1"/>
</dbReference>
<dbReference type="EMBL" id="JBGUBD010000004">
    <property type="protein sequence ID" value="MFA9478078.1"/>
    <property type="molecule type" value="Genomic_DNA"/>
</dbReference>
<dbReference type="Proteomes" id="UP001575105">
    <property type="component" value="Unassembled WGS sequence"/>
</dbReference>
<evidence type="ECO:0000256" key="1">
    <source>
        <dbReference type="SAM" id="MobiDB-lite"/>
    </source>
</evidence>
<name>A0ABV4U3B2_9BACT</name>
<accession>A0ABV4U3B2</accession>
<evidence type="ECO:0000313" key="4">
    <source>
        <dbReference type="Proteomes" id="UP001575105"/>
    </source>
</evidence>
<reference evidence="3 4" key="1">
    <citation type="submission" date="2024-08" db="EMBL/GenBank/DDBJ databases">
        <title>Whole-genome sequencing of halo(alkali)philic microorganisms from hypersaline lakes.</title>
        <authorList>
            <person name="Sorokin D.Y."/>
            <person name="Merkel A.Y."/>
            <person name="Messina E."/>
            <person name="Yakimov M."/>
        </authorList>
    </citation>
    <scope>NUCLEOTIDE SEQUENCE [LARGE SCALE GENOMIC DNA]</scope>
    <source>
        <strain evidence="3 4">AB-hyl4</strain>
    </source>
</reference>
<protein>
    <submittedName>
        <fullName evidence="3">Sugar-binding protein</fullName>
    </submittedName>
</protein>
<keyword evidence="4" id="KW-1185">Reference proteome</keyword>
<dbReference type="Pfam" id="PF06452">
    <property type="entry name" value="CBM9_1"/>
    <property type="match status" value="1"/>
</dbReference>
<dbReference type="RefSeq" id="WP_425345006.1">
    <property type="nucleotide sequence ID" value="NZ_JBGUBD010000004.1"/>
</dbReference>
<organism evidence="3 4">
    <name type="scientific">Natronomicrosphaera hydrolytica</name>
    <dbReference type="NCBI Taxonomy" id="3242702"/>
    <lineage>
        <taxon>Bacteria</taxon>
        <taxon>Pseudomonadati</taxon>
        <taxon>Planctomycetota</taxon>
        <taxon>Phycisphaerae</taxon>
        <taxon>Phycisphaerales</taxon>
        <taxon>Phycisphaeraceae</taxon>
        <taxon>Natronomicrosphaera</taxon>
    </lineage>
</organism>
<comment type="caution">
    <text evidence="3">The sequence shown here is derived from an EMBL/GenBank/DDBJ whole genome shotgun (WGS) entry which is preliminary data.</text>
</comment>
<evidence type="ECO:0000259" key="2">
    <source>
        <dbReference type="Pfam" id="PF06452"/>
    </source>
</evidence>
<feature type="domain" description="Carbohydrate-binding" evidence="2">
    <location>
        <begin position="10"/>
        <end position="144"/>
    </location>
</feature>
<dbReference type="InterPro" id="IPR010502">
    <property type="entry name" value="Carb-bd_dom_fam9"/>
</dbReference>
<gene>
    <name evidence="3" type="ORF">ACERK3_07180</name>
</gene>
<dbReference type="CDD" id="cd09621">
    <property type="entry name" value="CBM9_like_5"/>
    <property type="match status" value="1"/>
</dbReference>
<proteinExistence type="predicted"/>
<feature type="region of interest" description="Disordered" evidence="1">
    <location>
        <begin position="162"/>
        <end position="182"/>
    </location>
</feature>
<sequence length="182" mass="20624">MDQVKPLQSWWTGPDDLSALLRFQWDDDYLYLAAQVIDDVHFQPSVGGSTWLGDSIQIAFAVDGRFAYELTLARTADGDQVYAHRALQGETGLWDDVRFATRRIGQSCFYEAAIPWSRLAPLRPEQGQAIRMNFIVNDNDGAGRLGYLEARPGIGEQKRADECYDWPLHGPRRNRPEPPTPD</sequence>
<dbReference type="Gene3D" id="2.60.40.1190">
    <property type="match status" value="1"/>
</dbReference>
<evidence type="ECO:0000313" key="3">
    <source>
        <dbReference type="EMBL" id="MFA9478078.1"/>
    </source>
</evidence>